<dbReference type="EMBL" id="BAQD01000001">
    <property type="protein sequence ID" value="GBQ04742.1"/>
    <property type="molecule type" value="Genomic_DNA"/>
</dbReference>
<dbReference type="InterPro" id="IPR031304">
    <property type="entry name" value="SLT_2"/>
</dbReference>
<dbReference type="Pfam" id="PF13406">
    <property type="entry name" value="SLT_2"/>
    <property type="match status" value="1"/>
</dbReference>
<feature type="domain" description="Transglycosylase SLT" evidence="1">
    <location>
        <begin position="34"/>
        <end position="332"/>
    </location>
</feature>
<dbReference type="PANTHER" id="PTHR30163:SF8">
    <property type="entry name" value="LYTIC MUREIN TRANSGLYCOSYLASE"/>
    <property type="match status" value="1"/>
</dbReference>
<evidence type="ECO:0000313" key="2">
    <source>
        <dbReference type="EMBL" id="GBQ04742.1"/>
    </source>
</evidence>
<evidence type="ECO:0000313" key="3">
    <source>
        <dbReference type="Proteomes" id="UP001062901"/>
    </source>
</evidence>
<name>A0ABQ0NW08_9PROT</name>
<dbReference type="RefSeq" id="WP_018979596.1">
    <property type="nucleotide sequence ID" value="NZ_BAQD01000001.1"/>
</dbReference>
<accession>A0ABQ0NW08</accession>
<dbReference type="Gene3D" id="1.10.530.10">
    <property type="match status" value="1"/>
</dbReference>
<dbReference type="NCBIfam" id="TIGR02283">
    <property type="entry name" value="MltB_2"/>
    <property type="match status" value="1"/>
</dbReference>
<comment type="caution">
    <text evidence="2">The sequence shown here is derived from an EMBL/GenBank/DDBJ whole genome shotgun (WGS) entry which is preliminary data.</text>
</comment>
<dbReference type="InterPro" id="IPR011970">
    <property type="entry name" value="MltB_2"/>
</dbReference>
<evidence type="ECO:0000259" key="1">
    <source>
        <dbReference type="Pfam" id="PF13406"/>
    </source>
</evidence>
<proteinExistence type="predicted"/>
<dbReference type="CDD" id="cd13399">
    <property type="entry name" value="Slt35-like"/>
    <property type="match status" value="1"/>
</dbReference>
<dbReference type="PANTHER" id="PTHR30163">
    <property type="entry name" value="MEMBRANE-BOUND LYTIC MUREIN TRANSGLYCOSYLASE B"/>
    <property type="match status" value="1"/>
</dbReference>
<reference evidence="2" key="1">
    <citation type="submission" date="2013-04" db="EMBL/GenBank/DDBJ databases">
        <title>The genome sequencing project of 58 acetic acid bacteria.</title>
        <authorList>
            <person name="Okamoto-Kainuma A."/>
            <person name="Ishikawa M."/>
            <person name="Umino S."/>
            <person name="Koizumi Y."/>
            <person name="Shiwa Y."/>
            <person name="Yoshikawa H."/>
            <person name="Matsutani M."/>
            <person name="Matsushita K."/>
        </authorList>
    </citation>
    <scope>NUCLEOTIDE SEQUENCE</scope>
    <source>
        <strain evidence="2">DSM 15669</strain>
    </source>
</reference>
<dbReference type="InterPro" id="IPR043426">
    <property type="entry name" value="MltB-like"/>
</dbReference>
<organism evidence="2 3">
    <name type="scientific">Saccharibacter floricola DSM 15669</name>
    <dbReference type="NCBI Taxonomy" id="1123227"/>
    <lineage>
        <taxon>Bacteria</taxon>
        <taxon>Pseudomonadati</taxon>
        <taxon>Pseudomonadota</taxon>
        <taxon>Alphaproteobacteria</taxon>
        <taxon>Acetobacterales</taxon>
        <taxon>Acetobacteraceae</taxon>
        <taxon>Saccharibacter</taxon>
    </lineage>
</organism>
<protein>
    <submittedName>
        <fullName evidence="2">Lytic murein transglycosylase B</fullName>
    </submittedName>
</protein>
<dbReference type="Proteomes" id="UP001062901">
    <property type="component" value="Unassembled WGS sequence"/>
</dbReference>
<gene>
    <name evidence="2" type="ORF">AA15669_0117</name>
</gene>
<dbReference type="Gene3D" id="1.10.8.350">
    <property type="entry name" value="Bacterial muramidase"/>
    <property type="match status" value="1"/>
</dbReference>
<keyword evidence="3" id="KW-1185">Reference proteome</keyword>
<dbReference type="InterPro" id="IPR023346">
    <property type="entry name" value="Lysozyme-like_dom_sf"/>
</dbReference>
<sequence>MERRYFLGALVGSVAASQSGWARSMTAHKAKSYQAFCASVRRDALEQGVASQILDEAFACTRQPNQKVLKRDRHQPEFTLSWSQYRARVVRDERCQQGQRLYQDMRQNMDSICQRFGCNSAAVMGIWGLESGFGASQGSFNVIDALATLGFDGRRAAFFRQELIKALIILGQGQIAPARMLGSYAGAMGQVQFMPSAYLRFAADGNGDGRKDIWNTQADIFASAANYLAKSGWVFGEPWGEEVTVPLGETLNDGSKGASTSRHAPQRTVADWASAGVRELNGRALEPSQRLAKLVQPDGSGGQAFLVYRNFRVLRAYNPSDYYALAVGLLGDRCTV</sequence>
<dbReference type="SUPFAM" id="SSF53955">
    <property type="entry name" value="Lysozyme-like"/>
    <property type="match status" value="1"/>
</dbReference>